<dbReference type="OrthoDB" id="433309at2759"/>
<organism evidence="3 4">
    <name type="scientific">Symbiodinium microadriaticum</name>
    <name type="common">Dinoflagellate</name>
    <name type="synonym">Zooxanthella microadriatica</name>
    <dbReference type="NCBI Taxonomy" id="2951"/>
    <lineage>
        <taxon>Eukaryota</taxon>
        <taxon>Sar</taxon>
        <taxon>Alveolata</taxon>
        <taxon>Dinophyceae</taxon>
        <taxon>Suessiales</taxon>
        <taxon>Symbiodiniaceae</taxon>
        <taxon>Symbiodinium</taxon>
    </lineage>
</organism>
<gene>
    <name evidence="3" type="ORF">AK812_SmicGene5090</name>
</gene>
<dbReference type="EMBL" id="LSRX01000065">
    <property type="protein sequence ID" value="OLQ11121.1"/>
    <property type="molecule type" value="Genomic_DNA"/>
</dbReference>
<feature type="compositionally biased region" description="Basic and acidic residues" evidence="1">
    <location>
        <begin position="72"/>
        <end position="86"/>
    </location>
</feature>
<feature type="region of interest" description="Disordered" evidence="1">
    <location>
        <begin position="72"/>
        <end position="105"/>
    </location>
</feature>
<evidence type="ECO:0008006" key="5">
    <source>
        <dbReference type="Google" id="ProtNLM"/>
    </source>
</evidence>
<dbReference type="AlphaFoldDB" id="A0A1Q9EUM3"/>
<evidence type="ECO:0000256" key="1">
    <source>
        <dbReference type="SAM" id="MobiDB-lite"/>
    </source>
</evidence>
<feature type="signal peptide" evidence="2">
    <location>
        <begin position="1"/>
        <end position="17"/>
    </location>
</feature>
<comment type="caution">
    <text evidence="3">The sequence shown here is derived from an EMBL/GenBank/DDBJ whole genome shotgun (WGS) entry which is preliminary data.</text>
</comment>
<feature type="chain" id="PRO_5012615827" description="EGF-like domain-containing protein" evidence="2">
    <location>
        <begin position="18"/>
        <end position="265"/>
    </location>
</feature>
<reference evidence="3 4" key="1">
    <citation type="submission" date="2016-02" db="EMBL/GenBank/DDBJ databases">
        <title>Genome analysis of coral dinoflagellate symbionts highlights evolutionary adaptations to a symbiotic lifestyle.</title>
        <authorList>
            <person name="Aranda M."/>
            <person name="Li Y."/>
            <person name="Liew Y.J."/>
            <person name="Baumgarten S."/>
            <person name="Simakov O."/>
            <person name="Wilson M."/>
            <person name="Piel J."/>
            <person name="Ashoor H."/>
            <person name="Bougouffa S."/>
            <person name="Bajic V.B."/>
            <person name="Ryu T."/>
            <person name="Ravasi T."/>
            <person name="Bayer T."/>
            <person name="Micklem G."/>
            <person name="Kim H."/>
            <person name="Bhak J."/>
            <person name="Lajeunesse T.C."/>
            <person name="Voolstra C.R."/>
        </authorList>
    </citation>
    <scope>NUCLEOTIDE SEQUENCE [LARGE SCALE GENOMIC DNA]</scope>
    <source>
        <strain evidence="3 4">CCMP2467</strain>
    </source>
</reference>
<evidence type="ECO:0000313" key="3">
    <source>
        <dbReference type="EMBL" id="OLQ11121.1"/>
    </source>
</evidence>
<protein>
    <recommendedName>
        <fullName evidence="5">EGF-like domain-containing protein</fullName>
    </recommendedName>
</protein>
<evidence type="ECO:0000313" key="4">
    <source>
        <dbReference type="Proteomes" id="UP000186817"/>
    </source>
</evidence>
<keyword evidence="2" id="KW-0732">Signal</keyword>
<evidence type="ECO:0000256" key="2">
    <source>
        <dbReference type="SAM" id="SignalP"/>
    </source>
</evidence>
<feature type="compositionally biased region" description="Polar residues" evidence="1">
    <location>
        <begin position="95"/>
        <end position="104"/>
    </location>
</feature>
<dbReference type="Proteomes" id="UP000186817">
    <property type="component" value="Unassembled WGS sequence"/>
</dbReference>
<keyword evidence="4" id="KW-1185">Reference proteome</keyword>
<sequence length="265" mass="28217">MVRHVAWLLLAVGYVAASDVETALASDTECADETCALNALQQKQAVLAGLAEESVAKFETALEEGDAQEEKLEMMQEDGQAEKAAESEEWGSDVFGQSPSTGHSPSLPVLPSKYCTSKIESSSCMLFDCAKSRGPSSCNTTDYTCHCKPGYCSDGKGCVSVHADAKPAPGFSEYHATPGFCETRIQSSSCMIFECAASRGPSTCNTTDYFCHCQPGFCSDGKGAAADQLDLSRLRQGTKQETAQMSKHMQASLEAIRQSVGKADP</sequence>
<accession>A0A1Q9EUM3</accession>
<proteinExistence type="predicted"/>
<name>A0A1Q9EUM3_SYMMI</name>